<dbReference type="RefSeq" id="XP_041231951.1">
    <property type="nucleotide sequence ID" value="XM_041366195.1"/>
</dbReference>
<keyword evidence="2" id="KW-1185">Reference proteome</keyword>
<reference evidence="1" key="1">
    <citation type="journal article" date="2020" name="New Phytol.">
        <title>Comparative genomics reveals dynamic genome evolution in host specialist ectomycorrhizal fungi.</title>
        <authorList>
            <person name="Lofgren L.A."/>
            <person name="Nguyen N.H."/>
            <person name="Vilgalys R."/>
            <person name="Ruytinx J."/>
            <person name="Liao H.L."/>
            <person name="Branco S."/>
            <person name="Kuo A."/>
            <person name="LaButti K."/>
            <person name="Lipzen A."/>
            <person name="Andreopoulos W."/>
            <person name="Pangilinan J."/>
            <person name="Riley R."/>
            <person name="Hundley H."/>
            <person name="Na H."/>
            <person name="Barry K."/>
            <person name="Grigoriev I.V."/>
            <person name="Stajich J.E."/>
            <person name="Kennedy P.G."/>
        </authorList>
    </citation>
    <scope>NUCLEOTIDE SEQUENCE</scope>
    <source>
        <strain evidence="1">FC203</strain>
    </source>
</reference>
<name>A0AAD4EHW8_9AGAM</name>
<dbReference type="AlphaFoldDB" id="A0AAD4EHW8"/>
<sequence>MMQLSTALPAVHVNNAQNYVFVQARNEVMRLVPLRIDEVHYQSSVVTLIDPCFQPFQGLSGQFSFLGYVTHAYHLSPLYWPEECRGLADELLRQVGLLGIIDDISRYAIYEVIEHGGASILENTRTPYCGASTQMKLVPMWMLHELHDFQFSPAMFPYGFPPPVKLSEELSWQHFDQVTRQSLPGPSFHDTSLHLPLDFDYDPSVFDVTTASTFSGVLTPALEEEGDGLSNTVILPANHPFDGTQLPHKDLHWTQNSREDSLSNGQRTMLKSLMIDSPWARPYKLARYLYVGCLLVGIPANPFNMPEPVSRQLITTSFLKALFFTGQTYESLCNEKLRVTDKAGRETLVDWSYLRNRFPDLYIEFTSELRKVARGSMNVTDGFVTHETHRKQKILDLISLFDSGDLNLIQRALTELIVTQAFREVLWASLLRPIAELAEGKVRLADLYPDAVQSWTGYLQKGVVGVLSTLMFQGLTHPPQSSSHLKAPALFPIIMTALDNMYKHPGDFSVFFKEAHELLFLKEENVLVLEPKHGIPKVMSDGRRKTLEDVRPIEVKSIVDFEVPNAEFAFPVTGMAQIDISYFKPLTISL</sequence>
<comment type="caution">
    <text evidence="1">The sequence shown here is derived from an EMBL/GenBank/DDBJ whole genome shotgun (WGS) entry which is preliminary data.</text>
</comment>
<evidence type="ECO:0000313" key="1">
    <source>
        <dbReference type="EMBL" id="KAG1906376.1"/>
    </source>
</evidence>
<accession>A0AAD4EHW8</accession>
<dbReference type="EMBL" id="JABBWK010000005">
    <property type="protein sequence ID" value="KAG1906376.1"/>
    <property type="molecule type" value="Genomic_DNA"/>
</dbReference>
<gene>
    <name evidence="1" type="ORF">F5891DRAFT_1182626</name>
</gene>
<organism evidence="1 2">
    <name type="scientific">Suillus fuscotomentosus</name>
    <dbReference type="NCBI Taxonomy" id="1912939"/>
    <lineage>
        <taxon>Eukaryota</taxon>
        <taxon>Fungi</taxon>
        <taxon>Dikarya</taxon>
        <taxon>Basidiomycota</taxon>
        <taxon>Agaricomycotina</taxon>
        <taxon>Agaricomycetes</taxon>
        <taxon>Agaricomycetidae</taxon>
        <taxon>Boletales</taxon>
        <taxon>Suillineae</taxon>
        <taxon>Suillaceae</taxon>
        <taxon>Suillus</taxon>
    </lineage>
</organism>
<protein>
    <submittedName>
        <fullName evidence="1">Uncharacterized protein</fullName>
    </submittedName>
</protein>
<dbReference type="GeneID" id="64660493"/>
<evidence type="ECO:0000313" key="2">
    <source>
        <dbReference type="Proteomes" id="UP001195769"/>
    </source>
</evidence>
<proteinExistence type="predicted"/>
<dbReference type="Proteomes" id="UP001195769">
    <property type="component" value="Unassembled WGS sequence"/>
</dbReference>